<keyword evidence="2" id="KW-0784">Thiamine biosynthesis</keyword>
<dbReference type="GO" id="GO:0005737">
    <property type="term" value="C:cytoplasm"/>
    <property type="evidence" value="ECO:0007669"/>
    <property type="project" value="TreeGrafter"/>
</dbReference>
<keyword evidence="5" id="KW-1185">Reference proteome</keyword>
<dbReference type="OrthoDB" id="9812206at2"/>
<evidence type="ECO:0000256" key="2">
    <source>
        <dbReference type="ARBA" id="ARBA00022977"/>
    </source>
</evidence>
<dbReference type="CDD" id="cd00564">
    <property type="entry name" value="TMP_TenI"/>
    <property type="match status" value="1"/>
</dbReference>
<dbReference type="AlphaFoldDB" id="A0A518D0G4"/>
<dbReference type="GO" id="GO:0009228">
    <property type="term" value="P:thiamine biosynthetic process"/>
    <property type="evidence" value="ECO:0007669"/>
    <property type="project" value="UniProtKB-KW"/>
</dbReference>
<dbReference type="Pfam" id="PF02581">
    <property type="entry name" value="TMP-TENI"/>
    <property type="match status" value="1"/>
</dbReference>
<dbReference type="GO" id="GO:0004789">
    <property type="term" value="F:thiamine-phosphate diphosphorylase activity"/>
    <property type="evidence" value="ECO:0007669"/>
    <property type="project" value="TreeGrafter"/>
</dbReference>
<sequence length="211" mass="21843">MPGTTARPTPPALVALTPGDAEAALDGRLERAVARALEAGLPGLLVREPLLEDGPFLKLASRLREHAERCAVRPWFAIHDRVHLAAELGVNAVHLGGGSLPPYVAREQLPEAIAIGFSSHVDDAPAAWRGADHLFLSPVRTTASKPGAAAIGFEPLAERARASGLPVLALGGLVPGDLARARAHGAVGIAVLSGILLEPDPGRAALRYLAP</sequence>
<dbReference type="SUPFAM" id="SSF51391">
    <property type="entry name" value="Thiamin phosphate synthase"/>
    <property type="match status" value="1"/>
</dbReference>
<name>A0A518D0G4_9BACT</name>
<feature type="domain" description="Thiamine phosphate synthase/TenI" evidence="3">
    <location>
        <begin position="26"/>
        <end position="195"/>
    </location>
</feature>
<evidence type="ECO:0000313" key="5">
    <source>
        <dbReference type="Proteomes" id="UP000319342"/>
    </source>
</evidence>
<comment type="pathway">
    <text evidence="1">Cofactor biosynthesis; thiamine diphosphate biosynthesis.</text>
</comment>
<dbReference type="RefSeq" id="WP_145187433.1">
    <property type="nucleotide sequence ID" value="NZ_CP036290.1"/>
</dbReference>
<dbReference type="PANTHER" id="PTHR20857">
    <property type="entry name" value="THIAMINE-PHOSPHATE PYROPHOSPHORYLASE"/>
    <property type="match status" value="1"/>
</dbReference>
<dbReference type="PANTHER" id="PTHR20857:SF23">
    <property type="entry name" value="THIAMINE BIOSYNTHETIC BIFUNCTIONAL ENZYME"/>
    <property type="match status" value="1"/>
</dbReference>
<reference evidence="4 5" key="1">
    <citation type="submission" date="2019-02" db="EMBL/GenBank/DDBJ databases">
        <title>Deep-cultivation of Planctomycetes and their phenomic and genomic characterization uncovers novel biology.</title>
        <authorList>
            <person name="Wiegand S."/>
            <person name="Jogler M."/>
            <person name="Boedeker C."/>
            <person name="Pinto D."/>
            <person name="Vollmers J."/>
            <person name="Rivas-Marin E."/>
            <person name="Kohn T."/>
            <person name="Peeters S.H."/>
            <person name="Heuer A."/>
            <person name="Rast P."/>
            <person name="Oberbeckmann S."/>
            <person name="Bunk B."/>
            <person name="Jeske O."/>
            <person name="Meyerdierks A."/>
            <person name="Storesund J.E."/>
            <person name="Kallscheuer N."/>
            <person name="Luecker S."/>
            <person name="Lage O.M."/>
            <person name="Pohl T."/>
            <person name="Merkel B.J."/>
            <person name="Hornburger P."/>
            <person name="Mueller R.-W."/>
            <person name="Bruemmer F."/>
            <person name="Labrenz M."/>
            <person name="Spormann A.M."/>
            <person name="Op den Camp H."/>
            <person name="Overmann J."/>
            <person name="Amann R."/>
            <person name="Jetten M.S.M."/>
            <person name="Mascher T."/>
            <person name="Medema M.H."/>
            <person name="Devos D.P."/>
            <person name="Kaster A.-K."/>
            <person name="Ovreas L."/>
            <person name="Rohde M."/>
            <person name="Galperin M.Y."/>
            <person name="Jogler C."/>
        </authorList>
    </citation>
    <scope>NUCLEOTIDE SEQUENCE [LARGE SCALE GENOMIC DNA]</scope>
    <source>
        <strain evidence="4 5">Pla163</strain>
    </source>
</reference>
<dbReference type="InterPro" id="IPR036206">
    <property type="entry name" value="ThiamineP_synth_sf"/>
</dbReference>
<gene>
    <name evidence="4" type="primary">tenI</name>
    <name evidence="4" type="ORF">Pla163_20840</name>
</gene>
<protein>
    <submittedName>
        <fullName evidence="4">Regulatory protein TenI</fullName>
    </submittedName>
</protein>
<dbReference type="InterPro" id="IPR013785">
    <property type="entry name" value="Aldolase_TIM"/>
</dbReference>
<organism evidence="4 5">
    <name type="scientific">Rohdeia mirabilis</name>
    <dbReference type="NCBI Taxonomy" id="2528008"/>
    <lineage>
        <taxon>Bacteria</taxon>
        <taxon>Pseudomonadati</taxon>
        <taxon>Planctomycetota</taxon>
        <taxon>Planctomycetia</taxon>
        <taxon>Planctomycetia incertae sedis</taxon>
        <taxon>Rohdeia</taxon>
    </lineage>
</organism>
<evidence type="ECO:0000256" key="1">
    <source>
        <dbReference type="ARBA" id="ARBA00004948"/>
    </source>
</evidence>
<evidence type="ECO:0000313" key="4">
    <source>
        <dbReference type="EMBL" id="QDU84964.1"/>
    </source>
</evidence>
<accession>A0A518D0G4</accession>
<proteinExistence type="predicted"/>
<dbReference type="InterPro" id="IPR022998">
    <property type="entry name" value="ThiamineP_synth_TenI"/>
</dbReference>
<evidence type="ECO:0000259" key="3">
    <source>
        <dbReference type="Pfam" id="PF02581"/>
    </source>
</evidence>
<dbReference type="Gene3D" id="3.20.20.70">
    <property type="entry name" value="Aldolase class I"/>
    <property type="match status" value="1"/>
</dbReference>
<dbReference type="Proteomes" id="UP000319342">
    <property type="component" value="Chromosome"/>
</dbReference>
<dbReference type="EMBL" id="CP036290">
    <property type="protein sequence ID" value="QDU84964.1"/>
    <property type="molecule type" value="Genomic_DNA"/>
</dbReference>